<organism evidence="3 4">
    <name type="scientific">Pseudonocardia humida</name>
    <dbReference type="NCBI Taxonomy" id="2800819"/>
    <lineage>
        <taxon>Bacteria</taxon>
        <taxon>Bacillati</taxon>
        <taxon>Actinomycetota</taxon>
        <taxon>Actinomycetes</taxon>
        <taxon>Pseudonocardiales</taxon>
        <taxon>Pseudonocardiaceae</taxon>
        <taxon>Pseudonocardia</taxon>
    </lineage>
</organism>
<evidence type="ECO:0000259" key="2">
    <source>
        <dbReference type="Pfam" id="PF01326"/>
    </source>
</evidence>
<protein>
    <submittedName>
        <fullName evidence="3">Phosphoenolpyruvate synthase</fullName>
    </submittedName>
</protein>
<proteinExistence type="predicted"/>
<dbReference type="InterPro" id="IPR051549">
    <property type="entry name" value="PEP_Utilizing_Enz"/>
</dbReference>
<dbReference type="Gene3D" id="3.30.470.20">
    <property type="entry name" value="ATP-grasp fold, B domain"/>
    <property type="match status" value="1"/>
</dbReference>
<dbReference type="Pfam" id="PF00391">
    <property type="entry name" value="PEP-utilizers"/>
    <property type="match status" value="1"/>
</dbReference>
<dbReference type="EMBL" id="JAGSOV010000024">
    <property type="protein sequence ID" value="MCO1655742.1"/>
    <property type="molecule type" value="Genomic_DNA"/>
</dbReference>
<feature type="domain" description="PEP-utilising enzyme mobile" evidence="1">
    <location>
        <begin position="787"/>
        <end position="857"/>
    </location>
</feature>
<evidence type="ECO:0000313" key="4">
    <source>
        <dbReference type="Proteomes" id="UP001165283"/>
    </source>
</evidence>
<dbReference type="PANTHER" id="PTHR43615">
    <property type="entry name" value="PHOSPHOENOLPYRUVATE SYNTHASE-RELATED"/>
    <property type="match status" value="1"/>
</dbReference>
<dbReference type="SUPFAM" id="SSF52009">
    <property type="entry name" value="Phosphohistidine domain"/>
    <property type="match status" value="1"/>
</dbReference>
<accession>A0ABT0ZYB6</accession>
<feature type="domain" description="Pyruvate phosphate dikinase AMP/ATP-binding" evidence="2">
    <location>
        <begin position="15"/>
        <end position="305"/>
    </location>
</feature>
<sequence length="862" mass="90682">MTVVGLDSPAARSPELVGGKAANLAELLSAGFAVPTGFCVVTDAYREAACAAGLDAVVARERDAELARHARDALLRAPVPPAVAEAVSAAYAGLGDDVPVAVRSSATAEDLPTASFAGQQDTYLNVVGTGAVLDAVRRCWASLWTDRAVAYRDTAGIDQRTVALAVVVQRMVDARSAGVLFTADPVSGGRTRTVLDASPGLGEAVVSGAVNPDHVVVDGPADTAAVDYRPGDKAVEIRALPGGGTERVERAGAAHERTLTDAQVRELVALGRRVEAYYGSPQDIEWAYDGGGRAWLTQSRPITTLHPVPPPTGPGLRAYLNLSLAQGLTRPITPLGISAFRVIGAVGSRLAFGFPAEEPTGPVAMTVAGGRVFVDMTAALRNPVGRRLLPLVLGVMEARSAVVVRALLERPEYAAGSRSPLPFARRVARALVRFAVPVQIARALVSPAAARRRIDRIGARLTDGLPAADTAAARHERALELLRRVFPVLPSVVPAAGAGFVMLGAARRLAGPDIDAHTTHELLRSLPHNVTTEMDLELWRIAERLRADEASAARLSAGTGPLPPVLRRELDGFLREHGHRAVAEIDAGMPRWRDDPAYVLGVLANYLRLQDPAAAPDAVFARGTAAALATLDDVVARVRRRSPVRARLVGWALRRMRELAGLRETHKDYLVRLLAAARVELGAVGDELAGRGLLDAADDVWFLDLAEVRGAVDGADHRSVVAERRAEYDRELRRRHVPRILLSDGTEPEALLTPTAVEGALVGTAASAGEVTGPARVVLDPADTHLEPGEILVAPSTDPGWTPLFLTAGGLVMEMGGSNSHGAVVAREYGIPAVVGVPDATAAIRTGQRITVDGAAGLVRLG</sequence>
<dbReference type="Proteomes" id="UP001165283">
    <property type="component" value="Unassembled WGS sequence"/>
</dbReference>
<evidence type="ECO:0000259" key="1">
    <source>
        <dbReference type="Pfam" id="PF00391"/>
    </source>
</evidence>
<dbReference type="RefSeq" id="WP_252437811.1">
    <property type="nucleotide sequence ID" value="NZ_JAGSOV010000024.1"/>
</dbReference>
<dbReference type="SUPFAM" id="SSF56059">
    <property type="entry name" value="Glutathione synthetase ATP-binding domain-like"/>
    <property type="match status" value="1"/>
</dbReference>
<dbReference type="Pfam" id="PF01326">
    <property type="entry name" value="PPDK_N"/>
    <property type="match status" value="1"/>
</dbReference>
<keyword evidence="4" id="KW-1185">Reference proteome</keyword>
<dbReference type="InterPro" id="IPR013815">
    <property type="entry name" value="ATP_grasp_subdomain_1"/>
</dbReference>
<dbReference type="InterPro" id="IPR002192">
    <property type="entry name" value="PPDK_AMP/ATP-bd"/>
</dbReference>
<gene>
    <name evidence="3" type="ORF">KDL28_11835</name>
</gene>
<dbReference type="PANTHER" id="PTHR43615:SF1">
    <property type="entry name" value="PPDK_N DOMAIN-CONTAINING PROTEIN"/>
    <property type="match status" value="1"/>
</dbReference>
<name>A0ABT0ZYB6_9PSEU</name>
<comment type="caution">
    <text evidence="3">The sequence shown here is derived from an EMBL/GenBank/DDBJ whole genome shotgun (WGS) entry which is preliminary data.</text>
</comment>
<dbReference type="Gene3D" id="3.30.1490.20">
    <property type="entry name" value="ATP-grasp fold, A domain"/>
    <property type="match status" value="1"/>
</dbReference>
<reference evidence="3" key="1">
    <citation type="submission" date="2021-04" db="EMBL/GenBank/DDBJ databases">
        <title>Pseudonocardia sp. nov., isolated from sandy soil of mangrove forest.</title>
        <authorList>
            <person name="Zan Z."/>
            <person name="Huang R."/>
            <person name="Liu W."/>
        </authorList>
    </citation>
    <scope>NUCLEOTIDE SEQUENCE</scope>
    <source>
        <strain evidence="3">S2-4</strain>
    </source>
</reference>
<dbReference type="InterPro" id="IPR008279">
    <property type="entry name" value="PEP-util_enz_mobile_dom"/>
</dbReference>
<evidence type="ECO:0000313" key="3">
    <source>
        <dbReference type="EMBL" id="MCO1655742.1"/>
    </source>
</evidence>
<dbReference type="Gene3D" id="3.50.30.10">
    <property type="entry name" value="Phosphohistidine domain"/>
    <property type="match status" value="1"/>
</dbReference>
<dbReference type="InterPro" id="IPR036637">
    <property type="entry name" value="Phosphohistidine_dom_sf"/>
</dbReference>